<dbReference type="EMBL" id="JAOWLV010000006">
    <property type="protein sequence ID" value="MDG4977178.1"/>
    <property type="molecule type" value="Genomic_DNA"/>
</dbReference>
<dbReference type="InterPro" id="IPR053827">
    <property type="entry name" value="Gp10_C"/>
</dbReference>
<name>A0AAP4DUP0_9LACT</name>
<dbReference type="InterPro" id="IPR007119">
    <property type="entry name" value="Phage_tail_spike_N"/>
</dbReference>
<evidence type="ECO:0000256" key="1">
    <source>
        <dbReference type="SAM" id="MobiDB-lite"/>
    </source>
</evidence>
<protein>
    <recommendedName>
        <fullName evidence="2">Baseplate structural protein Gp10 C-terminal domain-containing protein</fullName>
    </recommendedName>
</protein>
<sequence length="1128" mass="123266">MELNIHDKTLKYVGVINNNLPEALHYFDDKWHRYLVEGSSTFEFSVPKNNPDFSLIQESSYISFYYENEDYLFNIIGTKEDDKNSLAVSCVNLNLGLLYETLNAYSNTKRHSIVWYLKNAAKISDNILEIGQNPFSEVDEDKSNPILTFDSSETKLARIISICNSFSAEFKFSTKLKDDGTLQSITLDLFKAGGVGQVRKDVTLYYGKNITGITRTMDKKSIFNATTVTDSKNKYNWKAVEGKHYNSEGQLEFYKNAGENTAYALISRDTFPSQLKSDTNDQWIRKDFSIEASSEDSLWDYAVSQFKQFAYPQMTYEVSATSTAVTNALGDGRLLDIGDTVTIQDGNFDKADGGLILSARVSEQEISFTNPSSNSVTFTNFVKLKNQISADLWSRMKDIVDQSTPYRSELTTSNGVQFKNSAGSTTLSAHIYFGTNPEETTADQYEWFKDGVSVGKGQDLTVNADDIDGKAVYAYEATLDEKVVGRQEVTITDVSDGLDGRAIVSVEQKYQTSKEQKAPTDNWENENWKTDMPFTDPDNKYLWQINHITYSLAPLTSDSISLIGTYGDQGETGPVGPPGDDGKPGEDGQDGKDGHDVWNVTMTNGNMILPANALGGVLSYSNTGNSISVMMSSGDLLAPTDDLEKLSNNQFYVKAVGTNITPGTRTIDIENKVITFSNISNFPAEVGATGSISFEITVNVYGVVTKFSKLQNFTTSPQGITGNDGADTFTYIRYSNKSDGSDMVSLPNADSRFIGVYTGVAAIAPTDPKDYTWSRFNGATVLAQATEPEEAERFTGMLWQYTGTEDLSATGITVEANTIYQWTGKVWQLFIMKSTNLQVDNGFITNAMIGDAQIKLANIDTASIEKLSVLSADLGEATAGSITLPKGDTGGVSIKDGVVKSWDISKVTDPNFPDGNSYTSMGVALDSGGVTLYSADYGTKVKGDVIDDQYKVATLRAIASNGRQNVGRGIVLEATDSDFPLNIIGNISVNNQLLYDIIYPIGCLYTSYVNQNPHDLYGIGTWTRINGRVIVGVSESESEFSSAGKTGGEKTHVLSVNEMPSHGHTDSVDIKNADAEAKGYGLTATSGFKDRVIINNSGKATHTGAAGGGAAHNNLQPYMALYMWRRTA</sequence>
<evidence type="ECO:0000313" key="4">
    <source>
        <dbReference type="Proteomes" id="UP001152598"/>
    </source>
</evidence>
<evidence type="ECO:0000259" key="2">
    <source>
        <dbReference type="Pfam" id="PF21939"/>
    </source>
</evidence>
<feature type="compositionally biased region" description="Basic and acidic residues" evidence="1">
    <location>
        <begin position="580"/>
        <end position="595"/>
    </location>
</feature>
<feature type="domain" description="Baseplate structural protein Gp10 C-terminal" evidence="2">
    <location>
        <begin position="995"/>
        <end position="1127"/>
    </location>
</feature>
<reference evidence="3" key="1">
    <citation type="submission" date="2022-10" db="EMBL/GenBank/DDBJ databases">
        <authorList>
            <person name="Turner M.S."/>
            <person name="Huang W."/>
        </authorList>
    </citation>
    <scope>NUCLEOTIDE SEQUENCE</scope>
    <source>
        <strain evidence="3">54</strain>
    </source>
</reference>
<accession>A0AAP4DUP0</accession>
<dbReference type="NCBIfam" id="TIGR01665">
    <property type="entry name" value="put_anti_recept"/>
    <property type="match status" value="1"/>
</dbReference>
<dbReference type="Proteomes" id="UP001152598">
    <property type="component" value="Unassembled WGS sequence"/>
</dbReference>
<dbReference type="Pfam" id="PF21939">
    <property type="entry name" value="Gp10_C"/>
    <property type="match status" value="1"/>
</dbReference>
<dbReference type="RefSeq" id="WP_278228439.1">
    <property type="nucleotide sequence ID" value="NZ_JAOWLV010000006.1"/>
</dbReference>
<evidence type="ECO:0000313" key="3">
    <source>
        <dbReference type="EMBL" id="MDG4977178.1"/>
    </source>
</evidence>
<gene>
    <name evidence="3" type="ORF">OGZ50_10580</name>
</gene>
<feature type="region of interest" description="Disordered" evidence="1">
    <location>
        <begin position="564"/>
        <end position="595"/>
    </location>
</feature>
<dbReference type="Gene3D" id="1.20.5.320">
    <property type="entry name" value="6-Phosphogluconate Dehydrogenase, domain 3"/>
    <property type="match status" value="1"/>
</dbReference>
<proteinExistence type="predicted"/>
<organism evidence="3 4">
    <name type="scientific">Lactococcus lactis</name>
    <dbReference type="NCBI Taxonomy" id="1358"/>
    <lineage>
        <taxon>Bacteria</taxon>
        <taxon>Bacillati</taxon>
        <taxon>Bacillota</taxon>
        <taxon>Bacilli</taxon>
        <taxon>Lactobacillales</taxon>
        <taxon>Streptococcaceae</taxon>
        <taxon>Lactococcus</taxon>
    </lineage>
</organism>
<comment type="caution">
    <text evidence="3">The sequence shown here is derived from an EMBL/GenBank/DDBJ whole genome shotgun (WGS) entry which is preliminary data.</text>
</comment>
<reference evidence="3" key="2">
    <citation type="journal article" date="2023" name="Food Microbiol.">
        <title>Evaluation of the fermentation potential of lactic acid bacteria isolated from herbs, fruits and vegetables as starter cultures in nut-based milk alternatives.</title>
        <authorList>
            <person name="Huang W."/>
            <person name="Dong A."/>
            <person name="Pham H.T."/>
            <person name="Zhou C."/>
            <person name="Huo Z."/>
            <person name="Watjen A.P."/>
            <person name="Prakash S."/>
            <person name="Bang-Berthelsen C.H."/>
            <person name="Turner M.S."/>
        </authorList>
    </citation>
    <scope>NUCLEOTIDE SEQUENCE</scope>
    <source>
        <strain evidence="3">54</strain>
    </source>
</reference>
<dbReference type="AlphaFoldDB" id="A0AAP4DUP0"/>